<evidence type="ECO:0000313" key="4">
    <source>
        <dbReference type="Proteomes" id="UP000018566"/>
    </source>
</evidence>
<proteinExistence type="predicted"/>
<dbReference type="EMBL" id="CP005940">
    <property type="protein sequence ID" value="AHA75811.1"/>
    <property type="molecule type" value="Genomic_DNA"/>
</dbReference>
<accession>A0A9W3KKU6</accession>
<dbReference type="KEGG" id="bthu:YBT1518_31690"/>
<geneLocation type="plasmid" evidence="2 4">
    <name>pBMB0232</name>
</geneLocation>
<evidence type="ECO:0000259" key="1">
    <source>
        <dbReference type="Pfam" id="PF12123"/>
    </source>
</evidence>
<sequence>MVDVGVDGKIGACKDGIGHSVTNGYPSRRMDKFTAWLDERKWCYEYLK</sequence>
<dbReference type="AlphaFoldDB" id="A0A9W3KKU6"/>
<keyword evidence="2" id="KW-0614">Plasmid</keyword>
<dbReference type="Gene3D" id="3.30.70.2030">
    <property type="match status" value="1"/>
</dbReference>
<evidence type="ECO:0000313" key="2">
    <source>
        <dbReference type="EMBL" id="AHA75662.1"/>
    </source>
</evidence>
<protein>
    <submittedName>
        <fullName evidence="2">N-acetylmuramoyl-L-alanine amidase</fullName>
    </submittedName>
</protein>
<dbReference type="Pfam" id="PF12123">
    <property type="entry name" value="CBD_PlyG"/>
    <property type="match status" value="1"/>
</dbReference>
<dbReference type="Proteomes" id="UP000018566">
    <property type="component" value="Plasmid pBMB0232"/>
</dbReference>
<dbReference type="Proteomes" id="UP000018566">
    <property type="component" value="Plasmid pBMB0233"/>
</dbReference>
<evidence type="ECO:0000313" key="3">
    <source>
        <dbReference type="EMBL" id="AHA75811.1"/>
    </source>
</evidence>
<feature type="domain" description="N-acetylmuramoyl-l-alanine amidase C-terminal" evidence="1">
    <location>
        <begin position="5"/>
        <end position="46"/>
    </location>
</feature>
<dbReference type="KEGG" id="bthu:YBT1518_33212"/>
<geneLocation type="plasmid" evidence="3 4">
    <name>pBMB0233</name>
</geneLocation>
<gene>
    <name evidence="3" type="ORF">YBT1518_31690</name>
    <name evidence="2" type="ORF">YBT1518_33212</name>
</gene>
<reference evidence="2 4" key="1">
    <citation type="submission" date="2013-05" db="EMBL/GenBank/DDBJ databases">
        <title>Complete genome sequence of Bacillus thuringiensis YBT-1518, a typical strain with high toxicity to nematode.</title>
        <authorList>
            <person name="Wang P."/>
            <person name="Zhang C."/>
            <person name="Guo M."/>
            <person name="Guo S."/>
            <person name="Zhu Y."/>
            <person name="Zheng J."/>
            <person name="Zhu L."/>
            <person name="Ruan L."/>
            <person name="Peng D."/>
            <person name="Sun M."/>
        </authorList>
    </citation>
    <scope>NUCLEOTIDE SEQUENCE [LARGE SCALE GENOMIC DNA]</scope>
    <source>
        <strain evidence="2 4">YBT-1518</strain>
        <plasmid evidence="2 4">pBMB0232</plasmid>
        <plasmid evidence="3 4">pBMB0233</plasmid>
    </source>
</reference>
<organism evidence="2 4">
    <name type="scientific">Bacillus thuringiensis YBT-1518</name>
    <dbReference type="NCBI Taxonomy" id="529122"/>
    <lineage>
        <taxon>Bacteria</taxon>
        <taxon>Bacillati</taxon>
        <taxon>Bacillota</taxon>
        <taxon>Bacilli</taxon>
        <taxon>Bacillales</taxon>
        <taxon>Bacillaceae</taxon>
        <taxon>Bacillus</taxon>
        <taxon>Bacillus cereus group</taxon>
    </lineage>
</organism>
<name>A0A9W3KKU6_BACTU</name>
<dbReference type="InterPro" id="IPR021976">
    <property type="entry name" value="Amidase_C"/>
</dbReference>
<dbReference type="EMBL" id="CP005939">
    <property type="protein sequence ID" value="AHA75662.1"/>
    <property type="molecule type" value="Genomic_DNA"/>
</dbReference>